<sequence length="123" mass="14279">MSRYVLVDRPNLQVVLGFDHMLRSFFGQVFKPADPRREGIAVAGWPTKSGLGTRRPPRLCAERDADLRLLMDWAREQQPSEVWDDPDASTHLARLRSAIRVEWEEGEDYPEMPVPEVLRRRLP</sequence>
<dbReference type="Proteomes" id="UP000233769">
    <property type="component" value="Chromosome tk0001"/>
</dbReference>
<name>A0A2N9AR73_METEX</name>
<evidence type="ECO:0000313" key="1">
    <source>
        <dbReference type="EMBL" id="SOR29809.1"/>
    </source>
</evidence>
<organism evidence="1 2">
    <name type="scientific">Methylorubrum extorquens</name>
    <name type="common">Methylobacterium dichloromethanicum</name>
    <name type="synonym">Methylobacterium extorquens</name>
    <dbReference type="NCBI Taxonomy" id="408"/>
    <lineage>
        <taxon>Bacteria</taxon>
        <taxon>Pseudomonadati</taxon>
        <taxon>Pseudomonadota</taxon>
        <taxon>Alphaproteobacteria</taxon>
        <taxon>Hyphomicrobiales</taxon>
        <taxon>Methylobacteriaceae</taxon>
        <taxon>Methylorubrum</taxon>
    </lineage>
</organism>
<evidence type="ECO:0000313" key="2">
    <source>
        <dbReference type="Proteomes" id="UP000233769"/>
    </source>
</evidence>
<dbReference type="AlphaFoldDB" id="A0A2N9AR73"/>
<dbReference type="EMBL" id="LT962688">
    <property type="protein sequence ID" value="SOR29809.1"/>
    <property type="molecule type" value="Genomic_DNA"/>
</dbReference>
<reference evidence="2" key="1">
    <citation type="submission" date="2017-10" db="EMBL/GenBank/DDBJ databases">
        <authorList>
            <person name="Regsiter A."/>
            <person name="William W."/>
        </authorList>
    </citation>
    <scope>NUCLEOTIDE SEQUENCE [LARGE SCALE GENOMIC DNA]</scope>
</reference>
<accession>A0A2N9AR73</accession>
<proteinExistence type="predicted"/>
<gene>
    <name evidence="1" type="ORF">TK0001_3207</name>
</gene>
<protein>
    <submittedName>
        <fullName evidence="1">Uncharacterized protein</fullName>
    </submittedName>
</protein>